<dbReference type="GO" id="GO:0005506">
    <property type="term" value="F:iron ion binding"/>
    <property type="evidence" value="ECO:0007669"/>
    <property type="project" value="InterPro"/>
</dbReference>
<evidence type="ECO:0000256" key="2">
    <source>
        <dbReference type="ARBA" id="ARBA00004174"/>
    </source>
</evidence>
<keyword evidence="12" id="KW-0472">Membrane</keyword>
<evidence type="ECO:0000256" key="12">
    <source>
        <dbReference type="ARBA" id="ARBA00023136"/>
    </source>
</evidence>
<evidence type="ECO:0000256" key="4">
    <source>
        <dbReference type="ARBA" id="ARBA00010617"/>
    </source>
</evidence>
<dbReference type="GO" id="GO:0004497">
    <property type="term" value="F:monooxygenase activity"/>
    <property type="evidence" value="ECO:0007669"/>
    <property type="project" value="UniProtKB-KW"/>
</dbReference>
<dbReference type="GO" id="GO:0005789">
    <property type="term" value="C:endoplasmic reticulum membrane"/>
    <property type="evidence" value="ECO:0007669"/>
    <property type="project" value="UniProtKB-SubCell"/>
</dbReference>
<keyword evidence="6 13" id="KW-0479">Metal-binding</keyword>
<dbReference type="InterPro" id="IPR001128">
    <property type="entry name" value="Cyt_P450"/>
</dbReference>
<feature type="binding site" description="axial binding residue" evidence="13">
    <location>
        <position position="47"/>
    </location>
    <ligand>
        <name>heme</name>
        <dbReference type="ChEBI" id="CHEBI:30413"/>
    </ligand>
    <ligandPart>
        <name>Fe</name>
        <dbReference type="ChEBI" id="CHEBI:18248"/>
    </ligandPart>
</feature>
<keyword evidence="7" id="KW-0256">Endoplasmic reticulum</keyword>
<dbReference type="InterPro" id="IPR002401">
    <property type="entry name" value="Cyt_P450_E_grp-I"/>
</dbReference>
<evidence type="ECO:0000256" key="1">
    <source>
        <dbReference type="ARBA" id="ARBA00001971"/>
    </source>
</evidence>
<evidence type="ECO:0000256" key="3">
    <source>
        <dbReference type="ARBA" id="ARBA00004406"/>
    </source>
</evidence>
<comment type="cofactor">
    <cofactor evidence="1 13">
        <name>heme</name>
        <dbReference type="ChEBI" id="CHEBI:30413"/>
    </cofactor>
</comment>
<reference evidence="14 15" key="1">
    <citation type="journal article" date="2016" name="Genome Biol. Evol.">
        <title>Gene Family Evolution Reflects Adaptation to Soil Environmental Stressors in the Genome of the Collembolan Orchesella cincta.</title>
        <authorList>
            <person name="Faddeeva-Vakhrusheva A."/>
            <person name="Derks M.F."/>
            <person name="Anvar S.Y."/>
            <person name="Agamennone V."/>
            <person name="Suring W."/>
            <person name="Smit S."/>
            <person name="van Straalen N.M."/>
            <person name="Roelofs D."/>
        </authorList>
    </citation>
    <scope>NUCLEOTIDE SEQUENCE [LARGE SCALE GENOMIC DNA]</scope>
    <source>
        <tissue evidence="14">Mixed pool</tissue>
    </source>
</reference>
<dbReference type="PRINTS" id="PR00463">
    <property type="entry name" value="EP450I"/>
</dbReference>
<keyword evidence="11" id="KW-0503">Monooxygenase</keyword>
<organism evidence="14 15">
    <name type="scientific">Orchesella cincta</name>
    <name type="common">Springtail</name>
    <name type="synonym">Podura cincta</name>
    <dbReference type="NCBI Taxonomy" id="48709"/>
    <lineage>
        <taxon>Eukaryota</taxon>
        <taxon>Metazoa</taxon>
        <taxon>Ecdysozoa</taxon>
        <taxon>Arthropoda</taxon>
        <taxon>Hexapoda</taxon>
        <taxon>Collembola</taxon>
        <taxon>Entomobryomorpha</taxon>
        <taxon>Entomobryoidea</taxon>
        <taxon>Orchesellidae</taxon>
        <taxon>Orchesellinae</taxon>
        <taxon>Orchesella</taxon>
    </lineage>
</organism>
<keyword evidence="8" id="KW-0492">Microsome</keyword>
<evidence type="ECO:0000256" key="13">
    <source>
        <dbReference type="PIRSR" id="PIRSR602401-1"/>
    </source>
</evidence>
<evidence type="ECO:0000256" key="5">
    <source>
        <dbReference type="ARBA" id="ARBA00022617"/>
    </source>
</evidence>
<evidence type="ECO:0000313" key="14">
    <source>
        <dbReference type="EMBL" id="ODM88963.1"/>
    </source>
</evidence>
<dbReference type="InterPro" id="IPR050476">
    <property type="entry name" value="Insect_CytP450_Detox"/>
</dbReference>
<dbReference type="OrthoDB" id="1470350at2759"/>
<protein>
    <submittedName>
        <fullName evidence="14">Cytochrome P450 4V2</fullName>
    </submittedName>
</protein>
<accession>A0A1D2M7L5</accession>
<gene>
    <name evidence="14" type="ORF">Ocin01_17719</name>
</gene>
<dbReference type="AlphaFoldDB" id="A0A1D2M7L5"/>
<dbReference type="PANTHER" id="PTHR24292">
    <property type="entry name" value="CYTOCHROME P450"/>
    <property type="match status" value="1"/>
</dbReference>
<sequence>IFVQGLHKNPKYFPNPEKFIPERFSDEETKARHSYAYIPFAGGQRKCIGYKFAMLEVITLSAKLLRHFVWETSETFEKLVFLPHVTITPERPIKFVFKKRP</sequence>
<proteinExistence type="inferred from homology"/>
<comment type="similarity">
    <text evidence="4">Belongs to the cytochrome P450 family.</text>
</comment>
<keyword evidence="9" id="KW-0560">Oxidoreductase</keyword>
<keyword evidence="15" id="KW-1185">Reference proteome</keyword>
<dbReference type="InterPro" id="IPR036396">
    <property type="entry name" value="Cyt_P450_sf"/>
</dbReference>
<keyword evidence="10 13" id="KW-0408">Iron</keyword>
<evidence type="ECO:0000313" key="15">
    <source>
        <dbReference type="Proteomes" id="UP000094527"/>
    </source>
</evidence>
<dbReference type="EMBL" id="LJIJ01003024">
    <property type="protein sequence ID" value="ODM88963.1"/>
    <property type="molecule type" value="Genomic_DNA"/>
</dbReference>
<dbReference type="GO" id="GO:0016705">
    <property type="term" value="F:oxidoreductase activity, acting on paired donors, with incorporation or reduction of molecular oxygen"/>
    <property type="evidence" value="ECO:0007669"/>
    <property type="project" value="InterPro"/>
</dbReference>
<evidence type="ECO:0000256" key="6">
    <source>
        <dbReference type="ARBA" id="ARBA00022723"/>
    </source>
</evidence>
<dbReference type="SUPFAM" id="SSF48264">
    <property type="entry name" value="Cytochrome P450"/>
    <property type="match status" value="1"/>
</dbReference>
<evidence type="ECO:0000256" key="9">
    <source>
        <dbReference type="ARBA" id="ARBA00023002"/>
    </source>
</evidence>
<evidence type="ECO:0000256" key="10">
    <source>
        <dbReference type="ARBA" id="ARBA00023004"/>
    </source>
</evidence>
<dbReference type="STRING" id="48709.A0A1D2M7L5"/>
<dbReference type="Pfam" id="PF00067">
    <property type="entry name" value="p450"/>
    <property type="match status" value="1"/>
</dbReference>
<dbReference type="PANTHER" id="PTHR24292:SF54">
    <property type="entry name" value="CYP9F3-RELATED"/>
    <property type="match status" value="1"/>
</dbReference>
<keyword evidence="5 13" id="KW-0349">Heme</keyword>
<dbReference type="Gene3D" id="1.10.630.10">
    <property type="entry name" value="Cytochrome P450"/>
    <property type="match status" value="1"/>
</dbReference>
<name>A0A1D2M7L5_ORCCI</name>
<evidence type="ECO:0000256" key="8">
    <source>
        <dbReference type="ARBA" id="ARBA00022848"/>
    </source>
</evidence>
<feature type="non-terminal residue" evidence="14">
    <location>
        <position position="1"/>
    </location>
</feature>
<dbReference type="OMA" id="KIALCEI"/>
<evidence type="ECO:0000256" key="11">
    <source>
        <dbReference type="ARBA" id="ARBA00023033"/>
    </source>
</evidence>
<evidence type="ECO:0000256" key="7">
    <source>
        <dbReference type="ARBA" id="ARBA00022824"/>
    </source>
</evidence>
<dbReference type="GO" id="GO:0020037">
    <property type="term" value="F:heme binding"/>
    <property type="evidence" value="ECO:0007669"/>
    <property type="project" value="InterPro"/>
</dbReference>
<comment type="subcellular location">
    <subcellularLocation>
        <location evidence="3">Endoplasmic reticulum membrane</location>
        <topology evidence="3">Peripheral membrane protein</topology>
    </subcellularLocation>
    <subcellularLocation>
        <location evidence="2">Microsome membrane</location>
        <topology evidence="2">Peripheral membrane protein</topology>
    </subcellularLocation>
</comment>
<comment type="caution">
    <text evidence="14">The sequence shown here is derived from an EMBL/GenBank/DDBJ whole genome shotgun (WGS) entry which is preliminary data.</text>
</comment>
<dbReference type="Proteomes" id="UP000094527">
    <property type="component" value="Unassembled WGS sequence"/>
</dbReference>